<reference evidence="1" key="1">
    <citation type="journal article" date="2017" name="Elife">
        <title>The kinetoplastid-infecting Bodo saltans virus (BsV), a window into the most abundant giant viruses in the sea.</title>
        <authorList>
            <person name="Deeg C.M."/>
            <person name="Chow C.-E.T."/>
            <person name="Suttle C.A."/>
        </authorList>
    </citation>
    <scope>NUCLEOTIDE SEQUENCE</scope>
    <source>
        <strain evidence="1">NG1</strain>
    </source>
</reference>
<keyword evidence="2" id="KW-1185">Reference proteome</keyword>
<dbReference type="EMBL" id="MF782455">
    <property type="protein sequence ID" value="ATZ80439.1"/>
    <property type="molecule type" value="Genomic_DNA"/>
</dbReference>
<evidence type="ECO:0000313" key="2">
    <source>
        <dbReference type="Proteomes" id="UP000240325"/>
    </source>
</evidence>
<organism evidence="1">
    <name type="scientific">Bodo saltans virus</name>
    <dbReference type="NCBI Taxonomy" id="2024608"/>
    <lineage>
        <taxon>Viruses</taxon>
        <taxon>Varidnaviria</taxon>
        <taxon>Bamfordvirae</taxon>
        <taxon>Nucleocytoviricota</taxon>
        <taxon>Megaviricetes</taxon>
        <taxon>Imitervirales</taxon>
        <taxon>Mimiviridae</taxon>
        <taxon>Klosneuvirinae</taxon>
        <taxon>Theiavirus</taxon>
        <taxon>Theiavirus salishense</taxon>
    </lineage>
</organism>
<gene>
    <name evidence="1" type="ORF">BMW23_0385</name>
</gene>
<proteinExistence type="predicted"/>
<dbReference type="Proteomes" id="UP000240325">
    <property type="component" value="Segment"/>
</dbReference>
<sequence length="200" mass="23286">MKRPIFSNLAVVYAQQHILSTNNKKSKIIVFLAGPTPQYGSNNPATYSWRDGFTKQLDNMLKIPSNVIVVCPEPESRNWTDTKYGMTEGQITWEDKWLEMADIIVFWHETRWTPNEETLKNCYHGQNIANIGIQFRFEVGFYIGNKNKIRIFYIPSHAEGVAGVMWYLEHKSDNNLFAYPKECNVLDKTLKAIRSRMMLK</sequence>
<evidence type="ECO:0000313" key="1">
    <source>
        <dbReference type="EMBL" id="ATZ80439.1"/>
    </source>
</evidence>
<accession>A0A2H4UUC6</accession>
<name>A0A2H4UUC6_9VIRU</name>
<protein>
    <submittedName>
        <fullName evidence="1">Uncharacterized protein</fullName>
    </submittedName>
</protein>
<dbReference type="Gene3D" id="3.40.50.450">
    <property type="match status" value="1"/>
</dbReference>